<accession>A0A8T1UJX5</accession>
<gene>
    <name evidence="1" type="ORF">JG687_00006848</name>
</gene>
<comment type="caution">
    <text evidence="1">The sequence shown here is derived from an EMBL/GenBank/DDBJ whole genome shotgun (WGS) entry which is preliminary data.</text>
</comment>
<proteinExistence type="predicted"/>
<name>A0A8T1UJX5_9STRA</name>
<dbReference type="Proteomes" id="UP000688947">
    <property type="component" value="Unassembled WGS sequence"/>
</dbReference>
<sequence length="83" mass="8752">MSDHSVLPSELAGECGASMECTRDEKATLGATDVVLQWNCSNGICSASMECTRDEKATLGATDVVLTESEASCLDCEMPSTTR</sequence>
<protein>
    <submittedName>
        <fullName evidence="1">Uncharacterized protein</fullName>
    </submittedName>
</protein>
<dbReference type="AlphaFoldDB" id="A0A8T1UJX5"/>
<evidence type="ECO:0000313" key="1">
    <source>
        <dbReference type="EMBL" id="KAG6962940.1"/>
    </source>
</evidence>
<organism evidence="1 2">
    <name type="scientific">Phytophthora cactorum</name>
    <dbReference type="NCBI Taxonomy" id="29920"/>
    <lineage>
        <taxon>Eukaryota</taxon>
        <taxon>Sar</taxon>
        <taxon>Stramenopiles</taxon>
        <taxon>Oomycota</taxon>
        <taxon>Peronosporomycetes</taxon>
        <taxon>Peronosporales</taxon>
        <taxon>Peronosporaceae</taxon>
        <taxon>Phytophthora</taxon>
    </lineage>
</organism>
<dbReference type="EMBL" id="JAENGZ010000288">
    <property type="protein sequence ID" value="KAG6962940.1"/>
    <property type="molecule type" value="Genomic_DNA"/>
</dbReference>
<evidence type="ECO:0000313" key="2">
    <source>
        <dbReference type="Proteomes" id="UP000688947"/>
    </source>
</evidence>
<reference evidence="1" key="1">
    <citation type="submission" date="2021-01" db="EMBL/GenBank/DDBJ databases">
        <title>Phytophthora aleatoria, a newly-described species from Pinus radiata is distinct from Phytophthora cactorum isolates based on comparative genomics.</title>
        <authorList>
            <person name="Mcdougal R."/>
            <person name="Panda P."/>
            <person name="Williams N."/>
            <person name="Studholme D.J."/>
        </authorList>
    </citation>
    <scope>NUCLEOTIDE SEQUENCE</scope>
    <source>
        <strain evidence="1">NZFS 3830</strain>
    </source>
</reference>